<keyword evidence="11 13" id="KW-0472">Membrane</keyword>
<keyword evidence="8 13" id="KW-0812">Transmembrane</keyword>
<evidence type="ECO:0000256" key="10">
    <source>
        <dbReference type="ARBA" id="ARBA00023065"/>
    </source>
</evidence>
<dbReference type="Proteomes" id="UP000824082">
    <property type="component" value="Unassembled WGS sequence"/>
</dbReference>
<dbReference type="InterPro" id="IPR002528">
    <property type="entry name" value="MATE_fam"/>
</dbReference>
<dbReference type="NCBIfam" id="TIGR00797">
    <property type="entry name" value="matE"/>
    <property type="match status" value="1"/>
</dbReference>
<dbReference type="Pfam" id="PF01554">
    <property type="entry name" value="MatE"/>
    <property type="match status" value="2"/>
</dbReference>
<evidence type="ECO:0000256" key="4">
    <source>
        <dbReference type="ARBA" id="ARBA00020268"/>
    </source>
</evidence>
<feature type="transmembrane region" description="Helical" evidence="13">
    <location>
        <begin position="197"/>
        <end position="217"/>
    </location>
</feature>
<comment type="function">
    <text evidence="1">Multidrug efflux pump.</text>
</comment>
<evidence type="ECO:0000256" key="1">
    <source>
        <dbReference type="ARBA" id="ARBA00003408"/>
    </source>
</evidence>
<name>A0A9D1LJK2_9FIRM</name>
<keyword evidence="6" id="KW-0050">Antiport</keyword>
<evidence type="ECO:0000256" key="3">
    <source>
        <dbReference type="ARBA" id="ARBA00010199"/>
    </source>
</evidence>
<keyword evidence="7" id="KW-1003">Cell membrane</keyword>
<sequence>MSRSSIKSMTSGSPVKLILGFAAPMLLGMILQQIYSMVDSMIVGQYLGVDAFAGVGSTGSINFMIIGFCMGVCNGIAIPVAQRFGAQDRHGLRCYVANGVWLALLLAVVFTVLVCVLCRQILIWMQTPNNILDYAEDYIFIIFLGIPATILYDLLSALIRALGDSRTPVVFLALAALLNVALDLLFIITFGMGVEGAAIATVISQLCSGLACLVYIAKKFPLLVPRKQDWRFRPRYFKNLCGMGIPMGLQYSITAIGSVILQTAVNGLGSAAVAAVSAGNRVSNFACCPFDALGSTMATYVGQNLGAGKIRRVKTGLFCGCAIGFAYSIVAAIVLGLFGSYTAMLFLDAGETAIAAQAGEFLRWASAFYVLLTLVNCVRFTIQGLGYGKLALFSGLCEMVARTAVALLLIPVFGFTGACMAHPAAWILADAFLVPAFFVIYNRLKKRYGEETKQPLSNPAEHP</sequence>
<feature type="transmembrane region" description="Helical" evidence="13">
    <location>
        <begin position="390"/>
        <end position="413"/>
    </location>
</feature>
<feature type="transmembrane region" description="Helical" evidence="13">
    <location>
        <begin position="361"/>
        <end position="378"/>
    </location>
</feature>
<dbReference type="PANTHER" id="PTHR43298:SF2">
    <property type="entry name" value="FMN_FAD EXPORTER YEEO-RELATED"/>
    <property type="match status" value="1"/>
</dbReference>
<evidence type="ECO:0000256" key="12">
    <source>
        <dbReference type="ARBA" id="ARBA00031636"/>
    </source>
</evidence>
<gene>
    <name evidence="14" type="ORF">IAD19_05450</name>
</gene>
<accession>A0A9D1LJK2</accession>
<keyword evidence="10" id="KW-0406">Ion transport</keyword>
<evidence type="ECO:0000256" key="5">
    <source>
        <dbReference type="ARBA" id="ARBA00022448"/>
    </source>
</evidence>
<evidence type="ECO:0000256" key="6">
    <source>
        <dbReference type="ARBA" id="ARBA00022449"/>
    </source>
</evidence>
<dbReference type="PIRSF" id="PIRSF006603">
    <property type="entry name" value="DinF"/>
    <property type="match status" value="1"/>
</dbReference>
<keyword evidence="5" id="KW-0813">Transport</keyword>
<comment type="caution">
    <text evidence="14">The sequence shown here is derived from an EMBL/GenBank/DDBJ whole genome shotgun (WGS) entry which is preliminary data.</text>
</comment>
<feature type="transmembrane region" description="Helical" evidence="13">
    <location>
        <begin position="60"/>
        <end position="81"/>
    </location>
</feature>
<dbReference type="GO" id="GO:0015297">
    <property type="term" value="F:antiporter activity"/>
    <property type="evidence" value="ECO:0007669"/>
    <property type="project" value="UniProtKB-KW"/>
</dbReference>
<dbReference type="CDD" id="cd13138">
    <property type="entry name" value="MATE_yoeA_like"/>
    <property type="match status" value="1"/>
</dbReference>
<evidence type="ECO:0000256" key="9">
    <source>
        <dbReference type="ARBA" id="ARBA00022989"/>
    </source>
</evidence>
<evidence type="ECO:0000256" key="11">
    <source>
        <dbReference type="ARBA" id="ARBA00023136"/>
    </source>
</evidence>
<dbReference type="GO" id="GO:0005886">
    <property type="term" value="C:plasma membrane"/>
    <property type="evidence" value="ECO:0007669"/>
    <property type="project" value="UniProtKB-SubCell"/>
</dbReference>
<evidence type="ECO:0000256" key="8">
    <source>
        <dbReference type="ARBA" id="ARBA00022692"/>
    </source>
</evidence>
<feature type="transmembrane region" description="Helical" evidence="13">
    <location>
        <begin position="101"/>
        <end position="126"/>
    </location>
</feature>
<evidence type="ECO:0000313" key="15">
    <source>
        <dbReference type="Proteomes" id="UP000824082"/>
    </source>
</evidence>
<dbReference type="PANTHER" id="PTHR43298">
    <property type="entry name" value="MULTIDRUG RESISTANCE PROTEIN NORM-RELATED"/>
    <property type="match status" value="1"/>
</dbReference>
<reference evidence="14" key="1">
    <citation type="submission" date="2020-10" db="EMBL/GenBank/DDBJ databases">
        <authorList>
            <person name="Gilroy R."/>
        </authorList>
    </citation>
    <scope>NUCLEOTIDE SEQUENCE</scope>
    <source>
        <strain evidence="14">4509</strain>
    </source>
</reference>
<dbReference type="InterPro" id="IPR050222">
    <property type="entry name" value="MATE_MdtK"/>
</dbReference>
<evidence type="ECO:0000313" key="14">
    <source>
        <dbReference type="EMBL" id="HIU41980.1"/>
    </source>
</evidence>
<dbReference type="InterPro" id="IPR048279">
    <property type="entry name" value="MdtK-like"/>
</dbReference>
<feature type="transmembrane region" description="Helical" evidence="13">
    <location>
        <begin position="138"/>
        <end position="162"/>
    </location>
</feature>
<dbReference type="GO" id="GO:0042910">
    <property type="term" value="F:xenobiotic transmembrane transporter activity"/>
    <property type="evidence" value="ECO:0007669"/>
    <property type="project" value="InterPro"/>
</dbReference>
<proteinExistence type="inferred from homology"/>
<keyword evidence="9 13" id="KW-1133">Transmembrane helix</keyword>
<dbReference type="GO" id="GO:0006811">
    <property type="term" value="P:monoatomic ion transport"/>
    <property type="evidence" value="ECO:0007669"/>
    <property type="project" value="UniProtKB-KW"/>
</dbReference>
<dbReference type="EMBL" id="DVMX01000106">
    <property type="protein sequence ID" value="HIU41980.1"/>
    <property type="molecule type" value="Genomic_DNA"/>
</dbReference>
<dbReference type="AlphaFoldDB" id="A0A9D1LJK2"/>
<protein>
    <recommendedName>
        <fullName evidence="4">Probable multidrug resistance protein NorM</fullName>
    </recommendedName>
    <alternativeName>
        <fullName evidence="12">Multidrug-efflux transporter</fullName>
    </alternativeName>
</protein>
<evidence type="ECO:0000256" key="2">
    <source>
        <dbReference type="ARBA" id="ARBA00004651"/>
    </source>
</evidence>
<evidence type="ECO:0000256" key="13">
    <source>
        <dbReference type="SAM" id="Phobius"/>
    </source>
</evidence>
<organism evidence="14 15">
    <name type="scientific">Candidatus Egerieicola faecale</name>
    <dbReference type="NCBI Taxonomy" id="2840774"/>
    <lineage>
        <taxon>Bacteria</taxon>
        <taxon>Bacillati</taxon>
        <taxon>Bacillota</taxon>
        <taxon>Clostridia</taxon>
        <taxon>Eubacteriales</taxon>
        <taxon>Oscillospiraceae</taxon>
        <taxon>Oscillospiraceae incertae sedis</taxon>
        <taxon>Candidatus Egerieicola</taxon>
    </lineage>
</organism>
<feature type="transmembrane region" description="Helical" evidence="13">
    <location>
        <begin position="425"/>
        <end position="444"/>
    </location>
</feature>
<evidence type="ECO:0000256" key="7">
    <source>
        <dbReference type="ARBA" id="ARBA00022475"/>
    </source>
</evidence>
<feature type="transmembrane region" description="Helical" evidence="13">
    <location>
        <begin position="317"/>
        <end position="341"/>
    </location>
</feature>
<comment type="subcellular location">
    <subcellularLocation>
        <location evidence="2">Cell membrane</location>
        <topology evidence="2">Multi-pass membrane protein</topology>
    </subcellularLocation>
</comment>
<reference evidence="14" key="2">
    <citation type="journal article" date="2021" name="PeerJ">
        <title>Extensive microbial diversity within the chicken gut microbiome revealed by metagenomics and culture.</title>
        <authorList>
            <person name="Gilroy R."/>
            <person name="Ravi A."/>
            <person name="Getino M."/>
            <person name="Pursley I."/>
            <person name="Horton D.L."/>
            <person name="Alikhan N.F."/>
            <person name="Baker D."/>
            <person name="Gharbi K."/>
            <person name="Hall N."/>
            <person name="Watson M."/>
            <person name="Adriaenssens E.M."/>
            <person name="Foster-Nyarko E."/>
            <person name="Jarju S."/>
            <person name="Secka A."/>
            <person name="Antonio M."/>
            <person name="Oren A."/>
            <person name="Chaudhuri R.R."/>
            <person name="La Ragione R."/>
            <person name="Hildebrand F."/>
            <person name="Pallen M.J."/>
        </authorList>
    </citation>
    <scope>NUCLEOTIDE SEQUENCE</scope>
    <source>
        <strain evidence="14">4509</strain>
    </source>
</reference>
<comment type="similarity">
    <text evidence="3">Belongs to the multi antimicrobial extrusion (MATE) (TC 2.A.66.1) family.</text>
</comment>
<feature type="transmembrane region" description="Helical" evidence="13">
    <location>
        <begin position="169"/>
        <end position="191"/>
    </location>
</feature>